<reference evidence="2 3" key="1">
    <citation type="journal article" date="2015" name="Genome Biol. Evol.">
        <title>Phylogenomic analyses indicate that early fungi evolved digesting cell walls of algal ancestors of land plants.</title>
        <authorList>
            <person name="Chang Y."/>
            <person name="Wang S."/>
            <person name="Sekimoto S."/>
            <person name="Aerts A.L."/>
            <person name="Choi C."/>
            <person name="Clum A."/>
            <person name="LaButti K.M."/>
            <person name="Lindquist E.A."/>
            <person name="Yee Ngan C."/>
            <person name="Ohm R.A."/>
            <person name="Salamov A.A."/>
            <person name="Grigoriev I.V."/>
            <person name="Spatafora J.W."/>
            <person name="Berbee M.L."/>
        </authorList>
    </citation>
    <scope>NUCLEOTIDE SEQUENCE [LARGE SCALE GENOMIC DNA]</scope>
    <source>
        <strain evidence="2 3">JEL478</strain>
    </source>
</reference>
<dbReference type="GO" id="GO:0005085">
    <property type="term" value="F:guanyl-nucleotide exchange factor activity"/>
    <property type="evidence" value="ECO:0007669"/>
    <property type="project" value="InterPro"/>
</dbReference>
<dbReference type="GO" id="GO:0005737">
    <property type="term" value="C:cytoplasm"/>
    <property type="evidence" value="ECO:0007669"/>
    <property type="project" value="TreeGrafter"/>
</dbReference>
<dbReference type="InterPro" id="IPR000219">
    <property type="entry name" value="DH_dom"/>
</dbReference>
<accession>A0A139A9W0</accession>
<dbReference type="EMBL" id="KQ965776">
    <property type="protein sequence ID" value="KXS13632.1"/>
    <property type="molecule type" value="Genomic_DNA"/>
</dbReference>
<organism evidence="2 3">
    <name type="scientific">Gonapodya prolifera (strain JEL478)</name>
    <name type="common">Monoblepharis prolifera</name>
    <dbReference type="NCBI Taxonomy" id="1344416"/>
    <lineage>
        <taxon>Eukaryota</taxon>
        <taxon>Fungi</taxon>
        <taxon>Fungi incertae sedis</taxon>
        <taxon>Chytridiomycota</taxon>
        <taxon>Chytridiomycota incertae sedis</taxon>
        <taxon>Monoblepharidomycetes</taxon>
        <taxon>Monoblepharidales</taxon>
        <taxon>Gonapodyaceae</taxon>
        <taxon>Gonapodya</taxon>
    </lineage>
</organism>
<evidence type="ECO:0000259" key="1">
    <source>
        <dbReference type="PROSITE" id="PS50010"/>
    </source>
</evidence>
<dbReference type="PROSITE" id="PS50010">
    <property type="entry name" value="DH_2"/>
    <property type="match status" value="1"/>
</dbReference>
<dbReference type="STRING" id="1344416.A0A139A9W0"/>
<dbReference type="SMART" id="SM00325">
    <property type="entry name" value="RhoGEF"/>
    <property type="match status" value="1"/>
</dbReference>
<dbReference type="Proteomes" id="UP000070544">
    <property type="component" value="Unassembled WGS sequence"/>
</dbReference>
<dbReference type="InterPro" id="IPR035899">
    <property type="entry name" value="DBL_dom_sf"/>
</dbReference>
<dbReference type="InterPro" id="IPR051092">
    <property type="entry name" value="FYVE_RhoGEF_PH"/>
</dbReference>
<dbReference type="AlphaFoldDB" id="A0A139A9W0"/>
<sequence>MELYVKPLEGRGADGNKERVLSPEEHRRIFTNVGAIFQLHKDHLLPALEEACIETAPEEHGLKGRIGRAFLQFAPFLKLYGIYATSFEASAKLIERYESDKVDGNGAKLNRASVRRYKEVVARARRDTRHTQLNLQAWMLLPLQRLMRYPLLLKNLLEVTVDGHPDEFELEKALTEVEKR</sequence>
<gene>
    <name evidence="2" type="ORF">M427DRAFT_100323</name>
</gene>
<proteinExistence type="predicted"/>
<dbReference type="OrthoDB" id="660555at2759"/>
<dbReference type="SUPFAM" id="SSF48065">
    <property type="entry name" value="DBL homology domain (DH-domain)"/>
    <property type="match status" value="1"/>
</dbReference>
<dbReference type="Pfam" id="PF00621">
    <property type="entry name" value="RhoGEF"/>
    <property type="match status" value="1"/>
</dbReference>
<name>A0A139A9W0_GONPJ</name>
<keyword evidence="3" id="KW-1185">Reference proteome</keyword>
<evidence type="ECO:0000313" key="3">
    <source>
        <dbReference type="Proteomes" id="UP000070544"/>
    </source>
</evidence>
<dbReference type="PANTHER" id="PTHR12673:SF159">
    <property type="entry name" value="LD03170P"/>
    <property type="match status" value="1"/>
</dbReference>
<dbReference type="PANTHER" id="PTHR12673">
    <property type="entry name" value="FACIOGENITAL DYSPLASIA PROTEIN"/>
    <property type="match status" value="1"/>
</dbReference>
<protein>
    <submittedName>
        <fullName evidence="2">Dbl homology domain-containing protein</fullName>
    </submittedName>
</protein>
<dbReference type="Gene3D" id="1.20.900.10">
    <property type="entry name" value="Dbl homology (DH) domain"/>
    <property type="match status" value="1"/>
</dbReference>
<feature type="domain" description="DH" evidence="1">
    <location>
        <begin position="1"/>
        <end position="180"/>
    </location>
</feature>
<evidence type="ECO:0000313" key="2">
    <source>
        <dbReference type="EMBL" id="KXS13632.1"/>
    </source>
</evidence>